<organism evidence="2 3">
    <name type="scientific">Haematococcus lacustris</name>
    <name type="common">Green alga</name>
    <name type="synonym">Haematococcus pluvialis</name>
    <dbReference type="NCBI Taxonomy" id="44745"/>
    <lineage>
        <taxon>Eukaryota</taxon>
        <taxon>Viridiplantae</taxon>
        <taxon>Chlorophyta</taxon>
        <taxon>core chlorophytes</taxon>
        <taxon>Chlorophyceae</taxon>
        <taxon>CS clade</taxon>
        <taxon>Chlamydomonadales</taxon>
        <taxon>Haematococcaceae</taxon>
        <taxon>Haematococcus</taxon>
    </lineage>
</organism>
<dbReference type="Gene3D" id="1.10.10.60">
    <property type="entry name" value="Homeodomain-like"/>
    <property type="match status" value="1"/>
</dbReference>
<reference evidence="2 3" key="1">
    <citation type="submission" date="2020-02" db="EMBL/GenBank/DDBJ databases">
        <title>Draft genome sequence of Haematococcus lacustris strain NIES-144.</title>
        <authorList>
            <person name="Morimoto D."/>
            <person name="Nakagawa S."/>
            <person name="Yoshida T."/>
            <person name="Sawayama S."/>
        </authorList>
    </citation>
    <scope>NUCLEOTIDE SEQUENCE [LARGE SCALE GENOMIC DNA]</scope>
    <source>
        <strain evidence="2 3">NIES-144</strain>
    </source>
</reference>
<name>A0A6A0A8M4_HAELA</name>
<sequence length="174" mass="18583">MPQSLQEASVAAAESHLAELTLLFQRADTANYDLGNHIVDLGTNGAALAQLSRHPTHVPALSFAPTGTESWPRDHSPLQASLSRSTAGDSTGSSVGSSGAASGSLAGCSSADTSSARVEVEHLGNALKRQYADRLSALQEEFNCKRSKGKLPDEAIEQLKQWWQQHPYWPYPTA</sequence>
<accession>A0A6A0A8M4</accession>
<feature type="compositionally biased region" description="Low complexity" evidence="1">
    <location>
        <begin position="85"/>
        <end position="108"/>
    </location>
</feature>
<keyword evidence="2" id="KW-0371">Homeobox</keyword>
<protein>
    <submittedName>
        <fullName evidence="2">Homeobox domain-containing protein</fullName>
    </submittedName>
</protein>
<comment type="caution">
    <text evidence="2">The sequence shown here is derived from an EMBL/GenBank/DDBJ whole genome shotgun (WGS) entry which is preliminary data.</text>
</comment>
<keyword evidence="2" id="KW-0238">DNA-binding</keyword>
<evidence type="ECO:0000313" key="2">
    <source>
        <dbReference type="EMBL" id="GFH28965.1"/>
    </source>
</evidence>
<feature type="non-terminal residue" evidence="2">
    <location>
        <position position="174"/>
    </location>
</feature>
<dbReference type="EMBL" id="BLLF01004122">
    <property type="protein sequence ID" value="GFH28965.1"/>
    <property type="molecule type" value="Genomic_DNA"/>
</dbReference>
<gene>
    <name evidence="2" type="ORF">HaLaN_27543</name>
</gene>
<feature type="region of interest" description="Disordered" evidence="1">
    <location>
        <begin position="59"/>
        <end position="108"/>
    </location>
</feature>
<feature type="non-terminal residue" evidence="2">
    <location>
        <position position="1"/>
    </location>
</feature>
<keyword evidence="3" id="KW-1185">Reference proteome</keyword>
<dbReference type="Proteomes" id="UP000485058">
    <property type="component" value="Unassembled WGS sequence"/>
</dbReference>
<evidence type="ECO:0000256" key="1">
    <source>
        <dbReference type="SAM" id="MobiDB-lite"/>
    </source>
</evidence>
<dbReference type="AlphaFoldDB" id="A0A6A0A8M4"/>
<evidence type="ECO:0000313" key="3">
    <source>
        <dbReference type="Proteomes" id="UP000485058"/>
    </source>
</evidence>
<proteinExistence type="predicted"/>
<dbReference type="GO" id="GO:0003677">
    <property type="term" value="F:DNA binding"/>
    <property type="evidence" value="ECO:0007669"/>
    <property type="project" value="UniProtKB-KW"/>
</dbReference>